<sequence length="298" mass="32532">MPVPSHKYFHAFKASLPAFLYLAFTTSLLFFVVFPHLSHSYLSGSFKISNPALSYGVNISISEIILFSIIALTTLIFALWDHKDAAFCGIPLNAFGLRHFCYGGILAFTGALLLGVFEYCFGGFRISGLVWPLLTTGAIIALAAFWVFFVSLTEELWFRGYPLKKFEDSLGWWPAALITSCAFAACHMHNQNENYAEMVFLFLSGLILCGLRCLSGSLWLGIGAHAVADLAGIVLGTPGTNLSGSPIQIVYLTVSGSELINGGDNGLMFSLPGIGMQFLLMIVPLFMFSRPFVKKFSA</sequence>
<keyword evidence="1" id="KW-1133">Transmembrane helix</keyword>
<protein>
    <recommendedName>
        <fullName evidence="2">CAAX prenyl protease 2/Lysostaphin resistance protein A-like domain-containing protein</fullName>
    </recommendedName>
</protein>
<dbReference type="GO" id="GO:0080120">
    <property type="term" value="P:CAAX-box protein maturation"/>
    <property type="evidence" value="ECO:0007669"/>
    <property type="project" value="UniProtKB-ARBA"/>
</dbReference>
<name>A0A6V8I314_9PROT</name>
<feature type="transmembrane region" description="Helical" evidence="1">
    <location>
        <begin position="170"/>
        <end position="188"/>
    </location>
</feature>
<dbReference type="EMBL" id="BLJP01000001">
    <property type="protein sequence ID" value="GFE92058.1"/>
    <property type="molecule type" value="Genomic_DNA"/>
</dbReference>
<keyword evidence="4" id="KW-1185">Reference proteome</keyword>
<proteinExistence type="predicted"/>
<feature type="transmembrane region" description="Helical" evidence="1">
    <location>
        <begin position="128"/>
        <end position="150"/>
    </location>
</feature>
<feature type="domain" description="CAAX prenyl protease 2/Lysostaphin resistance protein A-like" evidence="2">
    <location>
        <begin position="139"/>
        <end position="230"/>
    </location>
</feature>
<dbReference type="OrthoDB" id="7284891at2"/>
<dbReference type="AlphaFoldDB" id="A0A6V8I314"/>
<dbReference type="Pfam" id="PF02517">
    <property type="entry name" value="Rce1-like"/>
    <property type="match status" value="1"/>
</dbReference>
<dbReference type="InterPro" id="IPR003675">
    <property type="entry name" value="Rce1/LyrA-like_dom"/>
</dbReference>
<dbReference type="RefSeq" id="WP_086655486.1">
    <property type="nucleotide sequence ID" value="NZ_BLJP01000001.1"/>
</dbReference>
<evidence type="ECO:0000313" key="3">
    <source>
        <dbReference type="EMBL" id="GFE92058.1"/>
    </source>
</evidence>
<gene>
    <name evidence="3" type="ORF">DmAi_01170</name>
</gene>
<feature type="transmembrane region" description="Helical" evidence="1">
    <location>
        <begin position="200"/>
        <end position="222"/>
    </location>
</feature>
<feature type="transmembrane region" description="Helical" evidence="1">
    <location>
        <begin position="100"/>
        <end position="121"/>
    </location>
</feature>
<evidence type="ECO:0000256" key="1">
    <source>
        <dbReference type="SAM" id="Phobius"/>
    </source>
</evidence>
<reference evidence="3 4" key="1">
    <citation type="journal article" date="2020" name="Cell Rep.">
        <title>Local necrotic cells trigger systemic immune activation via gut microbiome dysbiosis in Drosophila.</title>
        <authorList>
            <person name="Kosakamoto H."/>
            <person name="Yamauchi T."/>
            <person name="Akuzawa-Tokita Y."/>
            <person name="Nishimura K."/>
            <person name="Soga T."/>
            <person name="Murakami T."/>
            <person name="Mori H."/>
            <person name="Yamamoto K."/>
            <person name="Miyazaki R."/>
            <person name="Koto A."/>
            <person name="Miura M."/>
            <person name="Obata F."/>
        </authorList>
    </citation>
    <scope>NUCLEOTIDE SEQUENCE [LARGE SCALE GENOMIC DNA]</scope>
    <source>
        <strain evidence="3 4">Ai</strain>
    </source>
</reference>
<feature type="transmembrane region" description="Helical" evidence="1">
    <location>
        <begin position="55"/>
        <end position="80"/>
    </location>
</feature>
<feature type="transmembrane region" description="Helical" evidence="1">
    <location>
        <begin position="14"/>
        <end position="34"/>
    </location>
</feature>
<evidence type="ECO:0000313" key="4">
    <source>
        <dbReference type="Proteomes" id="UP000548726"/>
    </source>
</evidence>
<accession>A0A6V8I314</accession>
<dbReference type="Proteomes" id="UP000548726">
    <property type="component" value="Unassembled WGS sequence"/>
</dbReference>
<dbReference type="PANTHER" id="PTHR39430">
    <property type="entry name" value="MEMBRANE-ASSOCIATED PROTEASE-RELATED"/>
    <property type="match status" value="1"/>
</dbReference>
<organism evidence="3 4">
    <name type="scientific">Acetobacter persici</name>
    <dbReference type="NCBI Taxonomy" id="1076596"/>
    <lineage>
        <taxon>Bacteria</taxon>
        <taxon>Pseudomonadati</taxon>
        <taxon>Pseudomonadota</taxon>
        <taxon>Alphaproteobacteria</taxon>
        <taxon>Acetobacterales</taxon>
        <taxon>Acetobacteraceae</taxon>
        <taxon>Acetobacter</taxon>
    </lineage>
</organism>
<keyword evidence="1" id="KW-0812">Transmembrane</keyword>
<comment type="caution">
    <text evidence="3">The sequence shown here is derived from an EMBL/GenBank/DDBJ whole genome shotgun (WGS) entry which is preliminary data.</text>
</comment>
<dbReference type="GO" id="GO:0004175">
    <property type="term" value="F:endopeptidase activity"/>
    <property type="evidence" value="ECO:0007669"/>
    <property type="project" value="UniProtKB-ARBA"/>
</dbReference>
<dbReference type="PANTHER" id="PTHR39430:SF1">
    <property type="entry name" value="PROTEASE"/>
    <property type="match status" value="1"/>
</dbReference>
<feature type="transmembrane region" description="Helical" evidence="1">
    <location>
        <begin position="267"/>
        <end position="288"/>
    </location>
</feature>
<keyword evidence="1" id="KW-0472">Membrane</keyword>
<evidence type="ECO:0000259" key="2">
    <source>
        <dbReference type="Pfam" id="PF02517"/>
    </source>
</evidence>